<evidence type="ECO:0000313" key="2">
    <source>
        <dbReference type="EMBL" id="MFD1151913.1"/>
    </source>
</evidence>
<accession>A0ABW3R4H7</accession>
<proteinExistence type="predicted"/>
<reference evidence="3" key="1">
    <citation type="journal article" date="2019" name="Int. J. Syst. Evol. Microbiol.">
        <title>The Global Catalogue of Microorganisms (GCM) 10K type strain sequencing project: providing services to taxonomists for standard genome sequencing and annotation.</title>
        <authorList>
            <consortium name="The Broad Institute Genomics Platform"/>
            <consortium name="The Broad Institute Genome Sequencing Center for Infectious Disease"/>
            <person name="Wu L."/>
            <person name="Ma J."/>
        </authorList>
    </citation>
    <scope>NUCLEOTIDE SEQUENCE [LARGE SCALE GENOMIC DNA]</scope>
    <source>
        <strain evidence="3">CCUG 60214</strain>
    </source>
</reference>
<evidence type="ECO:0000256" key="1">
    <source>
        <dbReference type="SAM" id="Phobius"/>
    </source>
</evidence>
<feature type="transmembrane region" description="Helical" evidence="1">
    <location>
        <begin position="19"/>
        <end position="40"/>
    </location>
</feature>
<keyword evidence="1" id="KW-0812">Transmembrane</keyword>
<gene>
    <name evidence="2" type="ORF">ACFQ3T_32650</name>
</gene>
<dbReference type="EMBL" id="JBHTLK010000295">
    <property type="protein sequence ID" value="MFD1151913.1"/>
    <property type="molecule type" value="Genomic_DNA"/>
</dbReference>
<name>A0ABW3R4H7_9PSEU</name>
<keyword evidence="3" id="KW-1185">Reference proteome</keyword>
<feature type="non-terminal residue" evidence="2">
    <location>
        <position position="1"/>
    </location>
</feature>
<organism evidence="2 3">
    <name type="scientific">Saccharothrix hoggarensis</name>
    <dbReference type="NCBI Taxonomy" id="913853"/>
    <lineage>
        <taxon>Bacteria</taxon>
        <taxon>Bacillati</taxon>
        <taxon>Actinomycetota</taxon>
        <taxon>Actinomycetes</taxon>
        <taxon>Pseudonocardiales</taxon>
        <taxon>Pseudonocardiaceae</taxon>
        <taxon>Saccharothrix</taxon>
    </lineage>
</organism>
<keyword evidence="1" id="KW-1133">Transmembrane helix</keyword>
<keyword evidence="1" id="KW-0472">Membrane</keyword>
<evidence type="ECO:0000313" key="3">
    <source>
        <dbReference type="Proteomes" id="UP001597168"/>
    </source>
</evidence>
<comment type="caution">
    <text evidence="2">The sequence shown here is derived from an EMBL/GenBank/DDBJ whole genome shotgun (WGS) entry which is preliminary data.</text>
</comment>
<sequence>LVLGTIQTLISFEGTLSSWWTKIVIGGLLLAFIALQRVIVRKT</sequence>
<dbReference type="Proteomes" id="UP001597168">
    <property type="component" value="Unassembled WGS sequence"/>
</dbReference>
<protein>
    <submittedName>
        <fullName evidence="2">Sugar ABC transporter permease YjfF</fullName>
    </submittedName>
</protein>